<proteinExistence type="predicted"/>
<reference evidence="1" key="1">
    <citation type="submission" date="2018-05" db="EMBL/GenBank/DDBJ databases">
        <authorList>
            <person name="Lanie J.A."/>
            <person name="Ng W.-L."/>
            <person name="Kazmierczak K.M."/>
            <person name="Andrzejewski T.M."/>
            <person name="Davidsen T.M."/>
            <person name="Wayne K.J."/>
            <person name="Tettelin H."/>
            <person name="Glass J.I."/>
            <person name="Rusch D."/>
            <person name="Podicherti R."/>
            <person name="Tsui H.-C.T."/>
            <person name="Winkler M.E."/>
        </authorList>
    </citation>
    <scope>NUCLEOTIDE SEQUENCE</scope>
</reference>
<accession>A0A381RM61</accession>
<sequence length="113" mass="12697">MSEDSEQTQVVYWPRVKEILDGIMARWIERWGRQPLPGIHSYYWETSQELKDSVLSGLRSIEPGVPARETNLVKSLARAVGTSGKMPLRGPFLSTEEVDEIVAWIDGGMPEGP</sequence>
<gene>
    <name evidence="1" type="ORF">METZ01_LOCUS44892</name>
</gene>
<dbReference type="AlphaFoldDB" id="A0A381RM61"/>
<evidence type="ECO:0000313" key="1">
    <source>
        <dbReference type="EMBL" id="SUZ92038.1"/>
    </source>
</evidence>
<evidence type="ECO:0008006" key="2">
    <source>
        <dbReference type="Google" id="ProtNLM"/>
    </source>
</evidence>
<organism evidence="1">
    <name type="scientific">marine metagenome</name>
    <dbReference type="NCBI Taxonomy" id="408172"/>
    <lineage>
        <taxon>unclassified sequences</taxon>
        <taxon>metagenomes</taxon>
        <taxon>ecological metagenomes</taxon>
    </lineage>
</organism>
<name>A0A381RM61_9ZZZZ</name>
<protein>
    <recommendedName>
        <fullName evidence="2">Cytochrome c domain-containing protein</fullName>
    </recommendedName>
</protein>
<dbReference type="EMBL" id="UINC01002026">
    <property type="protein sequence ID" value="SUZ92038.1"/>
    <property type="molecule type" value="Genomic_DNA"/>
</dbReference>